<dbReference type="EMBL" id="WTYC01000005">
    <property type="protein sequence ID" value="MXO48739.1"/>
    <property type="molecule type" value="Genomic_DNA"/>
</dbReference>
<name>A0A844XTK9_9SPHN</name>
<dbReference type="RefSeq" id="WP_160728288.1">
    <property type="nucleotide sequence ID" value="NZ_WTYC01000005.1"/>
</dbReference>
<gene>
    <name evidence="2" type="ORF">GRI69_10775</name>
</gene>
<evidence type="ECO:0008006" key="4">
    <source>
        <dbReference type="Google" id="ProtNLM"/>
    </source>
</evidence>
<dbReference type="Proteomes" id="UP000448199">
    <property type="component" value="Unassembled WGS sequence"/>
</dbReference>
<reference evidence="2 3" key="1">
    <citation type="submission" date="2019-12" db="EMBL/GenBank/DDBJ databases">
        <title>Genomic-based taxomic classification of the family Erythrobacteraceae.</title>
        <authorList>
            <person name="Xu L."/>
        </authorList>
    </citation>
    <scope>NUCLEOTIDE SEQUENCE [LARGE SCALE GENOMIC DNA]</scope>
    <source>
        <strain evidence="2 3">DSM 17792</strain>
    </source>
</reference>
<evidence type="ECO:0000313" key="3">
    <source>
        <dbReference type="Proteomes" id="UP000448199"/>
    </source>
</evidence>
<evidence type="ECO:0000256" key="1">
    <source>
        <dbReference type="SAM" id="SignalP"/>
    </source>
</evidence>
<feature type="signal peptide" evidence="1">
    <location>
        <begin position="1"/>
        <end position="25"/>
    </location>
</feature>
<evidence type="ECO:0000313" key="2">
    <source>
        <dbReference type="EMBL" id="MXO48739.1"/>
    </source>
</evidence>
<comment type="caution">
    <text evidence="2">The sequence shown here is derived from an EMBL/GenBank/DDBJ whole genome shotgun (WGS) entry which is preliminary data.</text>
</comment>
<accession>A0A844XTK9</accession>
<organism evidence="2 3">
    <name type="scientific">Qipengyuania vulgaris</name>
    <dbReference type="NCBI Taxonomy" id="291985"/>
    <lineage>
        <taxon>Bacteria</taxon>
        <taxon>Pseudomonadati</taxon>
        <taxon>Pseudomonadota</taxon>
        <taxon>Alphaproteobacteria</taxon>
        <taxon>Sphingomonadales</taxon>
        <taxon>Erythrobacteraceae</taxon>
        <taxon>Qipengyuania</taxon>
    </lineage>
</organism>
<dbReference type="AlphaFoldDB" id="A0A844XTK9"/>
<feature type="chain" id="PRO_5032860972" description="DUF481 domain-containing protein" evidence="1">
    <location>
        <begin position="26"/>
        <end position="310"/>
    </location>
</feature>
<keyword evidence="3" id="KW-1185">Reference proteome</keyword>
<proteinExistence type="predicted"/>
<sequence length="310" mass="34607">MELKPALNGAVTLLALTTLATPVAAQELDSSAAAGAEVFYSSDSDDTEIVRAAIDLDISNRGEDRRYGIRVEKAWYDPSATGTRERERVFLRAADISGDWNWSALVGTDGDTIIGSASVHDNSPWRKEAFVERDIVATPRGLDEGIYSTFAGAALDIPADDSNVFTVLGGVQEFTGDNVRLHARANFVHVVDEQLGLSAQLRTRYFHSSDPNEFDYYSPRYYVQALPVIQMRRFVERWELVGVVGVGAQRDATSDWKRSDFLNLRVRSPKNDENWQLHADLTYTNQPGDSAISGSDYSYFQTRFGLMRRF</sequence>
<keyword evidence="1" id="KW-0732">Signal</keyword>
<dbReference type="OrthoDB" id="6675128at2"/>
<protein>
    <recommendedName>
        <fullName evidence="4">DUF481 domain-containing protein</fullName>
    </recommendedName>
</protein>